<evidence type="ECO:0000313" key="2">
    <source>
        <dbReference type="EMBL" id="KTB37903.1"/>
    </source>
</evidence>
<comment type="caution">
    <text evidence="2">The sequence shown here is derived from an EMBL/GenBank/DDBJ whole genome shotgun (WGS) entry which is preliminary data.</text>
</comment>
<organism evidence="2 3">
    <name type="scientific">Moniliophthora roreri</name>
    <name type="common">Frosty pod rot fungus</name>
    <name type="synonym">Monilia roreri</name>
    <dbReference type="NCBI Taxonomy" id="221103"/>
    <lineage>
        <taxon>Eukaryota</taxon>
        <taxon>Fungi</taxon>
        <taxon>Dikarya</taxon>
        <taxon>Basidiomycota</taxon>
        <taxon>Agaricomycotina</taxon>
        <taxon>Agaricomycetes</taxon>
        <taxon>Agaricomycetidae</taxon>
        <taxon>Agaricales</taxon>
        <taxon>Marasmiineae</taxon>
        <taxon>Marasmiaceae</taxon>
        <taxon>Moniliophthora</taxon>
    </lineage>
</organism>
<keyword evidence="1" id="KW-0472">Membrane</keyword>
<feature type="transmembrane region" description="Helical" evidence="1">
    <location>
        <begin position="16"/>
        <end position="42"/>
    </location>
</feature>
<evidence type="ECO:0000313" key="3">
    <source>
        <dbReference type="Proteomes" id="UP000054988"/>
    </source>
</evidence>
<feature type="transmembrane region" description="Helical" evidence="1">
    <location>
        <begin position="84"/>
        <end position="106"/>
    </location>
</feature>
<name>A0A0W0FNI1_MONRR</name>
<sequence>MAATLSSFIPIDLGDILGALLVATVISSCLYGVACLQTWYYFQNYHDQFLVRGIVLALLVLETIHAILAIHAVYYYLILNFGNLLALMIDIWSLDAIIPLTVRLFLNNAVWKLI</sequence>
<keyword evidence="1" id="KW-0812">Transmembrane</keyword>
<reference evidence="2 3" key="1">
    <citation type="submission" date="2015-12" db="EMBL/GenBank/DDBJ databases">
        <title>Draft genome sequence of Moniliophthora roreri, the causal agent of frosty pod rot of cacao.</title>
        <authorList>
            <person name="Aime M.C."/>
            <person name="Diaz-Valderrama J.R."/>
            <person name="Kijpornyongpan T."/>
            <person name="Phillips-Mora W."/>
        </authorList>
    </citation>
    <scope>NUCLEOTIDE SEQUENCE [LARGE SCALE GENOMIC DNA]</scope>
    <source>
        <strain evidence="2 3">MCA 2952</strain>
    </source>
</reference>
<dbReference type="EMBL" id="LATX01001803">
    <property type="protein sequence ID" value="KTB37903.1"/>
    <property type="molecule type" value="Genomic_DNA"/>
</dbReference>
<evidence type="ECO:0000256" key="1">
    <source>
        <dbReference type="SAM" id="Phobius"/>
    </source>
</evidence>
<dbReference type="AlphaFoldDB" id="A0A0W0FNI1"/>
<gene>
    <name evidence="2" type="ORF">WG66_9519</name>
</gene>
<feature type="transmembrane region" description="Helical" evidence="1">
    <location>
        <begin position="54"/>
        <end position="78"/>
    </location>
</feature>
<accession>A0A0W0FNI1</accession>
<proteinExistence type="predicted"/>
<keyword evidence="1" id="KW-1133">Transmembrane helix</keyword>
<protein>
    <submittedName>
        <fullName evidence="2">Uncharacterized protein</fullName>
    </submittedName>
</protein>
<dbReference type="Proteomes" id="UP000054988">
    <property type="component" value="Unassembled WGS sequence"/>
</dbReference>